<gene>
    <name evidence="2" type="ORF">CCMP2556_LOCUS18892</name>
    <name evidence="3" type="ORF">CCMP2556_LOCUS19042</name>
</gene>
<proteinExistence type="predicted"/>
<dbReference type="EMBL" id="CAXAMN010010890">
    <property type="protein sequence ID" value="CAK9033014.1"/>
    <property type="molecule type" value="Genomic_DNA"/>
</dbReference>
<feature type="region of interest" description="Disordered" evidence="1">
    <location>
        <begin position="205"/>
        <end position="392"/>
    </location>
</feature>
<feature type="compositionally biased region" description="Low complexity" evidence="1">
    <location>
        <begin position="306"/>
        <end position="322"/>
    </location>
</feature>
<name>A0ABP0L1N0_9DINO</name>
<dbReference type="Proteomes" id="UP001642484">
    <property type="component" value="Unassembled WGS sequence"/>
</dbReference>
<organism evidence="2 4">
    <name type="scientific">Durusdinium trenchii</name>
    <dbReference type="NCBI Taxonomy" id="1381693"/>
    <lineage>
        <taxon>Eukaryota</taxon>
        <taxon>Sar</taxon>
        <taxon>Alveolata</taxon>
        <taxon>Dinophyceae</taxon>
        <taxon>Suessiales</taxon>
        <taxon>Symbiodiniaceae</taxon>
        <taxon>Durusdinium</taxon>
    </lineage>
</organism>
<reference evidence="2 4" key="1">
    <citation type="submission" date="2024-02" db="EMBL/GenBank/DDBJ databases">
        <authorList>
            <person name="Chen Y."/>
            <person name="Shah S."/>
            <person name="Dougan E. K."/>
            <person name="Thang M."/>
            <person name="Chan C."/>
        </authorList>
    </citation>
    <scope>NUCLEOTIDE SEQUENCE [LARGE SCALE GENOMIC DNA]</scope>
</reference>
<accession>A0ABP0L1N0</accession>
<evidence type="ECO:0000313" key="2">
    <source>
        <dbReference type="EMBL" id="CAK9033014.1"/>
    </source>
</evidence>
<feature type="compositionally biased region" description="Basic and acidic residues" evidence="1">
    <location>
        <begin position="338"/>
        <end position="356"/>
    </location>
</feature>
<evidence type="ECO:0000313" key="4">
    <source>
        <dbReference type="Proteomes" id="UP001642484"/>
    </source>
</evidence>
<dbReference type="EMBL" id="CAXAMN010011001">
    <property type="protein sequence ID" value="CAK9033359.1"/>
    <property type="molecule type" value="Genomic_DNA"/>
</dbReference>
<feature type="compositionally biased region" description="Basic and acidic residues" evidence="1">
    <location>
        <begin position="366"/>
        <end position="381"/>
    </location>
</feature>
<sequence length="498" mass="55152">MATVPDASPLPMKEPASTKPVEPAVVRASTKGFEEASYPVKGELSMTPMKVGKCHDLQNVFGQWFCKACHWESKSMEGMTREMLKKMHEKVQALKALQLQKRQMEAAQAVAAKAMAGASTVPPTTAPCFDTDETQPLISPNAATCKKLCFEEAEPKEATAMALAESVPEKPLVEKAEGPLMETHMEAVDVGKEALAEPVVIPSPELEAGQDFKPPPLPEKPACLRKLRPDPISPARKIAKKEDDSASEDHEDKEEEEEEEDSSVEAVEDKCEDKRGSRQKKKEEATSSSMVETGKGKDKHGNVERASSSNKSAKSAEKPSSSNKRKPKKNEEEEGVEPEAKTTKAKRVGKEPEGSKKSKRKAVPGGEEHGDVKEDSREDKKKKYSRKSAAYHRAVKMAREEGVDENEAKQRGKAAACEMERLAMVCVLREAPNAFNLVGEYDYFKVYKSSFYMAHYGQLCPKPSIFWSTSFDMMKLMVLADDPTREELRKAWVEARVV</sequence>
<keyword evidence="4" id="KW-1185">Reference proteome</keyword>
<comment type="caution">
    <text evidence="2">The sequence shown here is derived from an EMBL/GenBank/DDBJ whole genome shotgun (WGS) entry which is preliminary data.</text>
</comment>
<feature type="region of interest" description="Disordered" evidence="1">
    <location>
        <begin position="1"/>
        <end position="23"/>
    </location>
</feature>
<evidence type="ECO:0000313" key="3">
    <source>
        <dbReference type="EMBL" id="CAK9033359.1"/>
    </source>
</evidence>
<feature type="compositionally biased region" description="Basic residues" evidence="1">
    <location>
        <begin position="382"/>
        <end position="392"/>
    </location>
</feature>
<protein>
    <submittedName>
        <fullName evidence="2">Uncharacterized protein</fullName>
    </submittedName>
</protein>
<feature type="compositionally biased region" description="Basic and acidic residues" evidence="1">
    <location>
        <begin position="267"/>
        <end position="285"/>
    </location>
</feature>
<feature type="compositionally biased region" description="Basic and acidic residues" evidence="1">
    <location>
        <begin position="240"/>
        <end position="250"/>
    </location>
</feature>
<evidence type="ECO:0000256" key="1">
    <source>
        <dbReference type="SAM" id="MobiDB-lite"/>
    </source>
</evidence>
<feature type="compositionally biased region" description="Acidic residues" evidence="1">
    <location>
        <begin position="251"/>
        <end position="263"/>
    </location>
</feature>
<feature type="compositionally biased region" description="Basic and acidic residues" evidence="1">
    <location>
        <begin position="294"/>
        <end position="303"/>
    </location>
</feature>